<gene>
    <name evidence="2" type="ORF">C427_0785</name>
</gene>
<evidence type="ECO:0000313" key="3">
    <source>
        <dbReference type="Proteomes" id="UP000011864"/>
    </source>
</evidence>
<name>K7ACU5_9ALTE</name>
<dbReference type="AlphaFoldDB" id="K7ACU5"/>
<evidence type="ECO:0000313" key="2">
    <source>
        <dbReference type="EMBL" id="AGH42894.1"/>
    </source>
</evidence>
<feature type="transmembrane region" description="Helical" evidence="1">
    <location>
        <begin position="35"/>
        <end position="55"/>
    </location>
</feature>
<organism evidence="2 3">
    <name type="scientific">Paraglaciecola psychrophila 170</name>
    <dbReference type="NCBI Taxonomy" id="1129794"/>
    <lineage>
        <taxon>Bacteria</taxon>
        <taxon>Pseudomonadati</taxon>
        <taxon>Pseudomonadota</taxon>
        <taxon>Gammaproteobacteria</taxon>
        <taxon>Alteromonadales</taxon>
        <taxon>Alteromonadaceae</taxon>
        <taxon>Paraglaciecola</taxon>
    </lineage>
</organism>
<keyword evidence="1" id="KW-1133">Transmembrane helix</keyword>
<dbReference type="KEGG" id="gps:C427_0785"/>
<keyword evidence="1" id="KW-0812">Transmembrane</keyword>
<dbReference type="HOGENOM" id="CLU_2863785_0_0_6"/>
<dbReference type="Proteomes" id="UP000011864">
    <property type="component" value="Chromosome"/>
</dbReference>
<keyword evidence="1" id="KW-0472">Membrane</keyword>
<sequence>MKAKQLGDSEIALGIDQVNADHDQRLNLAMQDLRMSVGVLEISLLISGTLVWGFGDLMVQAIVL</sequence>
<dbReference type="OrthoDB" id="6226948at2"/>
<reference evidence="2 3" key="1">
    <citation type="journal article" date="2013" name="Genome Announc.">
        <title>Complete Genome Sequence of Glaciecola psychrophila Strain 170T.</title>
        <authorList>
            <person name="Yin J."/>
            <person name="Chen J."/>
            <person name="Liu G."/>
            <person name="Yu Y."/>
            <person name="Song L."/>
            <person name="Wang X."/>
            <person name="Qu X."/>
        </authorList>
    </citation>
    <scope>NUCLEOTIDE SEQUENCE [LARGE SCALE GENOMIC DNA]</scope>
    <source>
        <strain evidence="2 3">170</strain>
    </source>
</reference>
<dbReference type="PATRIC" id="fig|1129794.4.peg.774"/>
<proteinExistence type="predicted"/>
<protein>
    <submittedName>
        <fullName evidence="2">Uncharacterized protein</fullName>
    </submittedName>
</protein>
<keyword evidence="3" id="KW-1185">Reference proteome</keyword>
<accession>K7ACU5</accession>
<dbReference type="EMBL" id="CP003837">
    <property type="protein sequence ID" value="AGH42894.1"/>
    <property type="molecule type" value="Genomic_DNA"/>
</dbReference>
<evidence type="ECO:0000256" key="1">
    <source>
        <dbReference type="SAM" id="Phobius"/>
    </source>
</evidence>